<feature type="compositionally biased region" description="Low complexity" evidence="4">
    <location>
        <begin position="155"/>
        <end position="171"/>
    </location>
</feature>
<protein>
    <recommendedName>
        <fullName evidence="7">Extracellular solute-binding protein</fullName>
    </recommendedName>
</protein>
<evidence type="ECO:0000313" key="6">
    <source>
        <dbReference type="Proteomes" id="UP001501102"/>
    </source>
</evidence>
<dbReference type="EMBL" id="BAAAXZ010000024">
    <property type="protein sequence ID" value="GAA2913117.1"/>
    <property type="molecule type" value="Genomic_DNA"/>
</dbReference>
<comment type="similarity">
    <text evidence="1">Belongs to the bacterial solute-binding protein 1 family.</text>
</comment>
<keyword evidence="2" id="KW-0813">Transport</keyword>
<proteinExistence type="inferred from homology"/>
<evidence type="ECO:0000256" key="4">
    <source>
        <dbReference type="SAM" id="MobiDB-lite"/>
    </source>
</evidence>
<keyword evidence="6" id="KW-1185">Reference proteome</keyword>
<evidence type="ECO:0000256" key="2">
    <source>
        <dbReference type="ARBA" id="ARBA00022448"/>
    </source>
</evidence>
<dbReference type="Proteomes" id="UP001501102">
    <property type="component" value="Unassembled WGS sequence"/>
</dbReference>
<name>A0ABN3WGX6_STRTU</name>
<evidence type="ECO:0000313" key="5">
    <source>
        <dbReference type="EMBL" id="GAA2913117.1"/>
    </source>
</evidence>
<evidence type="ECO:0008006" key="7">
    <source>
        <dbReference type="Google" id="ProtNLM"/>
    </source>
</evidence>
<feature type="region of interest" description="Disordered" evidence="4">
    <location>
        <begin position="155"/>
        <end position="189"/>
    </location>
</feature>
<comment type="caution">
    <text evidence="5">The sequence shown here is derived from an EMBL/GenBank/DDBJ whole genome shotgun (WGS) entry which is preliminary data.</text>
</comment>
<dbReference type="SUPFAM" id="SSF53850">
    <property type="entry name" value="Periplasmic binding protein-like II"/>
    <property type="match status" value="1"/>
</dbReference>
<reference evidence="5 6" key="1">
    <citation type="journal article" date="2019" name="Int. J. Syst. Evol. Microbiol.">
        <title>The Global Catalogue of Microorganisms (GCM) 10K type strain sequencing project: providing services to taxonomists for standard genome sequencing and annotation.</title>
        <authorList>
            <consortium name="The Broad Institute Genomics Platform"/>
            <consortium name="The Broad Institute Genome Sequencing Center for Infectious Disease"/>
            <person name="Wu L."/>
            <person name="Ma J."/>
        </authorList>
    </citation>
    <scope>NUCLEOTIDE SEQUENCE [LARGE SCALE GENOMIC DNA]</scope>
    <source>
        <strain evidence="5 6">JCM 4087</strain>
    </source>
</reference>
<accession>A0ABN3WGX6</accession>
<sequence>MLAGLAGLTTAGIGTADRGCGARPGRSGGRGRVALTLLSHYGEGPLKAGLQRAVDDWNAGQSHSRVETMAVRFEDLLTTVVVRQAAGQGADIVHLYALWAGQLVRTGVLRPVPADDAALVQDGFPAAVTRAVSVDGAAYGYPTEVQTYGLYCNRASSPPRAPPNRRAPGGNWRPSPVRRGAPAPTATPWSRAWRCPARTTPRPSTRRLALLAPGRRFLNPRRAALRPRHPRRRSRLSSSSGRLVGATRAPANPGPWGCHRHVRGPFSLRTRWGRGHWRC</sequence>
<evidence type="ECO:0000256" key="3">
    <source>
        <dbReference type="ARBA" id="ARBA00022729"/>
    </source>
</evidence>
<dbReference type="Gene3D" id="3.40.190.10">
    <property type="entry name" value="Periplasmic binding protein-like II"/>
    <property type="match status" value="1"/>
</dbReference>
<evidence type="ECO:0000256" key="1">
    <source>
        <dbReference type="ARBA" id="ARBA00008520"/>
    </source>
</evidence>
<keyword evidence="3" id="KW-0732">Signal</keyword>
<organism evidence="5 6">
    <name type="scientific">Streptomyces thioluteus</name>
    <dbReference type="NCBI Taxonomy" id="66431"/>
    <lineage>
        <taxon>Bacteria</taxon>
        <taxon>Bacillati</taxon>
        <taxon>Actinomycetota</taxon>
        <taxon>Actinomycetes</taxon>
        <taxon>Kitasatosporales</taxon>
        <taxon>Streptomycetaceae</taxon>
        <taxon>Streptomyces</taxon>
    </lineage>
</organism>
<feature type="compositionally biased region" description="Basic residues" evidence="4">
    <location>
        <begin position="223"/>
        <end position="235"/>
    </location>
</feature>
<dbReference type="PANTHER" id="PTHR30061:SF50">
    <property type="entry name" value="MALTOSE_MALTODEXTRIN-BINDING PERIPLASMIC PROTEIN"/>
    <property type="match status" value="1"/>
</dbReference>
<gene>
    <name evidence="5" type="ORF">GCM10020221_06040</name>
</gene>
<dbReference type="PANTHER" id="PTHR30061">
    <property type="entry name" value="MALTOSE-BINDING PERIPLASMIC PROTEIN"/>
    <property type="match status" value="1"/>
</dbReference>
<feature type="region of interest" description="Disordered" evidence="4">
    <location>
        <begin position="220"/>
        <end position="251"/>
    </location>
</feature>